<sequence length="62" mass="6908">MAERKRQFARCFAAIDRGMAANRFEETAEALVDLALLFGHDLAYGTFAAFDRAMRSPGPLEI</sequence>
<accession>A0A953IBB9</accession>
<reference evidence="1" key="1">
    <citation type="submission" date="2017-11" db="EMBL/GenBank/DDBJ databases">
        <title>Three new genomes from thermophilic consortium.</title>
        <authorList>
            <person name="Quaggio R."/>
            <person name="Amgarten D."/>
            <person name="Setubal J.C."/>
        </authorList>
    </citation>
    <scope>NUCLEOTIDE SEQUENCE</scope>
    <source>
        <strain evidence="1">ZCTH01-B2</strain>
    </source>
</reference>
<comment type="caution">
    <text evidence="1">The sequence shown here is derived from an EMBL/GenBank/DDBJ whole genome shotgun (WGS) entry which is preliminary data.</text>
</comment>
<dbReference type="Proteomes" id="UP000732377">
    <property type="component" value="Unassembled WGS sequence"/>
</dbReference>
<gene>
    <name evidence="1" type="ORF">CWE10_15450</name>
</gene>
<dbReference type="RefSeq" id="WP_273380839.1">
    <property type="nucleotide sequence ID" value="NZ_PIUK01000200.1"/>
</dbReference>
<dbReference type="AlphaFoldDB" id="A0A953IBB9"/>
<evidence type="ECO:0000313" key="2">
    <source>
        <dbReference type="Proteomes" id="UP000732377"/>
    </source>
</evidence>
<organism evidence="1 2">
    <name type="scientific">Symbiobacterium thermophilum</name>
    <dbReference type="NCBI Taxonomy" id="2734"/>
    <lineage>
        <taxon>Bacteria</taxon>
        <taxon>Bacillati</taxon>
        <taxon>Bacillota</taxon>
        <taxon>Clostridia</taxon>
        <taxon>Eubacteriales</taxon>
        <taxon>Symbiobacteriaceae</taxon>
        <taxon>Symbiobacterium</taxon>
    </lineage>
</organism>
<evidence type="ECO:0000313" key="1">
    <source>
        <dbReference type="EMBL" id="MBY6277574.1"/>
    </source>
</evidence>
<name>A0A953IBB9_SYMTR</name>
<dbReference type="EMBL" id="PIUK01000200">
    <property type="protein sequence ID" value="MBY6277574.1"/>
    <property type="molecule type" value="Genomic_DNA"/>
</dbReference>
<protein>
    <submittedName>
        <fullName evidence="1">Uncharacterized protein</fullName>
    </submittedName>
</protein>
<proteinExistence type="predicted"/>